<feature type="domain" description="AB hydrolase-1" evidence="1">
    <location>
        <begin position="29"/>
        <end position="135"/>
    </location>
</feature>
<evidence type="ECO:0000313" key="2">
    <source>
        <dbReference type="EMBL" id="XCM34540.1"/>
    </source>
</evidence>
<dbReference type="InterPro" id="IPR000639">
    <property type="entry name" value="Epox_hydrolase-like"/>
</dbReference>
<dbReference type="PANTHER" id="PTHR43194:SF2">
    <property type="entry name" value="PEROXISOMAL MEMBRANE PROTEIN LPX1"/>
    <property type="match status" value="1"/>
</dbReference>
<dbReference type="PANTHER" id="PTHR43194">
    <property type="entry name" value="HYDROLASE ALPHA/BETA FOLD FAMILY"/>
    <property type="match status" value="1"/>
</dbReference>
<reference evidence="2" key="1">
    <citation type="submission" date="2024-07" db="EMBL/GenBank/DDBJ databases">
        <authorList>
            <person name="Kim Y.J."/>
            <person name="Jeong J.Y."/>
        </authorList>
    </citation>
    <scope>NUCLEOTIDE SEQUENCE</scope>
    <source>
        <strain evidence="2">GIHE-MW2</strain>
    </source>
</reference>
<dbReference type="PRINTS" id="PR00111">
    <property type="entry name" value="ABHYDROLASE"/>
</dbReference>
<dbReference type="InterPro" id="IPR050228">
    <property type="entry name" value="Carboxylesterase_BioH"/>
</dbReference>
<dbReference type="SUPFAM" id="SSF53474">
    <property type="entry name" value="alpha/beta-Hydrolases"/>
    <property type="match status" value="1"/>
</dbReference>
<sequence>MKVEEKVVEVGSLKWFYREINPQNPSDRPPVLLLHGLAAQSYSWTVIMRNLAEKGFRAIAPDWIGFGQSAKPEKQDFPYTPEAFISALDSFINTLEIANFSLGIQGFLGSVGLQYALRNTEKIERLIILNAPVSSESKLPWKIKQFGLPFIGDMITQDPLSIDRTLEAGCGYPISDEDLKIYRAPLLQSSAAGRSLLNTVRKLDLKNAMTEIESGAKAWQKPTLIIWGTEDPWLPVLDGEKLVKSLPNGQLVKLEKAGHYPQEHWSSEISDIILPFLRRQE</sequence>
<dbReference type="PRINTS" id="PR00412">
    <property type="entry name" value="EPOXHYDRLASE"/>
</dbReference>
<dbReference type="Gene3D" id="3.40.50.1820">
    <property type="entry name" value="alpha/beta hydrolase"/>
    <property type="match status" value="1"/>
</dbReference>
<dbReference type="AlphaFoldDB" id="A0AAU8J8N4"/>
<evidence type="ECO:0000259" key="1">
    <source>
        <dbReference type="Pfam" id="PF00561"/>
    </source>
</evidence>
<dbReference type="InterPro" id="IPR029058">
    <property type="entry name" value="AB_hydrolase_fold"/>
</dbReference>
<proteinExistence type="predicted"/>
<gene>
    <name evidence="2" type="ORF">ABWT76_003146</name>
</gene>
<name>A0AAU8J8N4_9CYAN</name>
<keyword evidence="2" id="KW-0378">Hydrolase</keyword>
<dbReference type="EMBL" id="CP159837">
    <property type="protein sequence ID" value="XCM34540.1"/>
    <property type="molecule type" value="Genomic_DNA"/>
</dbReference>
<protein>
    <submittedName>
        <fullName evidence="2">Alpha/beta fold hydrolase</fullName>
    </submittedName>
</protein>
<organism evidence="2">
    <name type="scientific">Planktothricoides raciborskii GIHE-MW2</name>
    <dbReference type="NCBI Taxonomy" id="2792601"/>
    <lineage>
        <taxon>Bacteria</taxon>
        <taxon>Bacillati</taxon>
        <taxon>Cyanobacteriota</taxon>
        <taxon>Cyanophyceae</taxon>
        <taxon>Oscillatoriophycideae</taxon>
        <taxon>Oscillatoriales</taxon>
        <taxon>Oscillatoriaceae</taxon>
        <taxon>Planktothricoides</taxon>
    </lineage>
</organism>
<dbReference type="GO" id="GO:0016787">
    <property type="term" value="F:hydrolase activity"/>
    <property type="evidence" value="ECO:0007669"/>
    <property type="project" value="UniProtKB-KW"/>
</dbReference>
<dbReference type="InterPro" id="IPR000073">
    <property type="entry name" value="AB_hydrolase_1"/>
</dbReference>
<dbReference type="Pfam" id="PF00561">
    <property type="entry name" value="Abhydrolase_1"/>
    <property type="match status" value="1"/>
</dbReference>
<accession>A0AAU8J8N4</accession>
<dbReference type="RefSeq" id="WP_354634599.1">
    <property type="nucleotide sequence ID" value="NZ_CP159837.1"/>
</dbReference>